<sequence>MQEVNNLKLLPNSNYFHYLEDLNKLNNDNKAYLMNKSILSSNDNVDNVNKDSFVPLSPSIYIDSVKFCKETLKYDQSSSLLSPSIEHSTSQSIQSYLMNTVLWNTLNLDQFKQLYPNSNEQSMHELNSSQAIHMDTIKDFTNYHSIKRQKLNEQYALDSLYAQYMHLNNDNKKECHLEKRRHQGVHDQYESQPSTSANCKINLSINTSTNNDNEEEVKSSPIKYSTDGKPINQFICPVCQSEIETDELENHFNYEFKKMQNFTIKFVYINHSFYNILIKESLYCICRFHLTGI</sequence>
<dbReference type="Proteomes" id="UP001292079">
    <property type="component" value="Unassembled WGS sequence"/>
</dbReference>
<reference evidence="1" key="1">
    <citation type="submission" date="2022-04" db="EMBL/GenBank/DDBJ databases">
        <authorList>
            <person name="Xu L."/>
            <person name="Lv Z."/>
        </authorList>
    </citation>
    <scope>NUCLEOTIDE SEQUENCE</scope>
    <source>
        <strain evidence="1">LV_2022a</strain>
    </source>
</reference>
<reference evidence="1" key="2">
    <citation type="journal article" date="2023" name="Infect Dis Poverty">
        <title>Chromosome-scale genome of the human blood fluke Schistosoma mekongi and its implications for public health.</title>
        <authorList>
            <person name="Zhou M."/>
            <person name="Xu L."/>
            <person name="Xu D."/>
            <person name="Chen W."/>
            <person name="Khan J."/>
            <person name="Hu Y."/>
            <person name="Huang H."/>
            <person name="Wei H."/>
            <person name="Zhang Y."/>
            <person name="Chusongsang P."/>
            <person name="Tanasarnprasert K."/>
            <person name="Hu X."/>
            <person name="Limpanont Y."/>
            <person name="Lv Z."/>
        </authorList>
    </citation>
    <scope>NUCLEOTIDE SEQUENCE</scope>
    <source>
        <strain evidence="1">LV_2022a</strain>
    </source>
</reference>
<evidence type="ECO:0000313" key="1">
    <source>
        <dbReference type="EMBL" id="KAK4475614.1"/>
    </source>
</evidence>
<protein>
    <submittedName>
        <fullName evidence="1">Uncharacterized protein</fullName>
    </submittedName>
</protein>
<organism evidence="1 2">
    <name type="scientific">Schistosoma mekongi</name>
    <name type="common">Parasitic worm</name>
    <dbReference type="NCBI Taxonomy" id="38744"/>
    <lineage>
        <taxon>Eukaryota</taxon>
        <taxon>Metazoa</taxon>
        <taxon>Spiralia</taxon>
        <taxon>Lophotrochozoa</taxon>
        <taxon>Platyhelminthes</taxon>
        <taxon>Trematoda</taxon>
        <taxon>Digenea</taxon>
        <taxon>Strigeidida</taxon>
        <taxon>Schistosomatoidea</taxon>
        <taxon>Schistosomatidae</taxon>
        <taxon>Schistosoma</taxon>
    </lineage>
</organism>
<dbReference type="AlphaFoldDB" id="A0AAE2D8X8"/>
<accession>A0AAE2D8X8</accession>
<gene>
    <name evidence="1" type="ORF">MN116_000888</name>
</gene>
<name>A0AAE2D8X8_SCHME</name>
<dbReference type="EMBL" id="JALJAT010000001">
    <property type="protein sequence ID" value="KAK4475614.1"/>
    <property type="molecule type" value="Genomic_DNA"/>
</dbReference>
<comment type="caution">
    <text evidence="1">The sequence shown here is derived from an EMBL/GenBank/DDBJ whole genome shotgun (WGS) entry which is preliminary data.</text>
</comment>
<proteinExistence type="predicted"/>
<keyword evidence="2" id="KW-1185">Reference proteome</keyword>
<evidence type="ECO:0000313" key="2">
    <source>
        <dbReference type="Proteomes" id="UP001292079"/>
    </source>
</evidence>